<dbReference type="GO" id="GO:0022848">
    <property type="term" value="F:acetylcholine-gated monoatomic cation-selective channel activity"/>
    <property type="evidence" value="ECO:0007669"/>
    <property type="project" value="InterPro"/>
</dbReference>
<dbReference type="SUPFAM" id="SSF90112">
    <property type="entry name" value="Neurotransmitter-gated ion-channel transmembrane pore"/>
    <property type="match status" value="1"/>
</dbReference>
<feature type="chain" id="PRO_5010979134" description="Neurotransmitter-gated ion-channel ligand-binding domain-containing protein" evidence="15">
    <location>
        <begin position="24"/>
        <end position="518"/>
    </location>
</feature>
<dbReference type="PANTHER" id="PTHR18945">
    <property type="entry name" value="NEUROTRANSMITTER GATED ION CHANNEL"/>
    <property type="match status" value="1"/>
</dbReference>
<evidence type="ECO:0000256" key="9">
    <source>
        <dbReference type="ARBA" id="ARBA00023157"/>
    </source>
</evidence>
<feature type="domain" description="Neurotransmitter-gated ion-channel ligand-binding" evidence="16">
    <location>
        <begin position="29"/>
        <end position="238"/>
    </location>
</feature>
<dbReference type="InterPro" id="IPR036719">
    <property type="entry name" value="Neuro-gated_channel_TM_sf"/>
</dbReference>
<keyword evidence="5 15" id="KW-1133">Transmembrane helix</keyword>
<dbReference type="FunFam" id="1.20.58.390:FF:000073">
    <property type="entry name" value="Neuronal acetylcholine receptor subunit alpha-9-II"/>
    <property type="match status" value="1"/>
</dbReference>
<feature type="signal peptide" evidence="15">
    <location>
        <begin position="1"/>
        <end position="23"/>
    </location>
</feature>
<dbReference type="PRINTS" id="PR00252">
    <property type="entry name" value="NRIONCHANNEL"/>
</dbReference>
<evidence type="ECO:0000256" key="7">
    <source>
        <dbReference type="ARBA" id="ARBA00023065"/>
    </source>
</evidence>
<dbReference type="CDD" id="cd19051">
    <property type="entry name" value="LGIC_TM_cation"/>
    <property type="match status" value="1"/>
</dbReference>
<dbReference type="InterPro" id="IPR036734">
    <property type="entry name" value="Neur_chan_lig-bd_sf"/>
</dbReference>
<dbReference type="SUPFAM" id="SSF63712">
    <property type="entry name" value="Nicotinic receptor ligand binding domain-like"/>
    <property type="match status" value="1"/>
</dbReference>
<gene>
    <name evidence="18" type="ORF">CAPTEDRAFT_215417</name>
</gene>
<evidence type="ECO:0000256" key="1">
    <source>
        <dbReference type="ARBA" id="ARBA00009237"/>
    </source>
</evidence>
<feature type="transmembrane region" description="Helical" evidence="15">
    <location>
        <begin position="270"/>
        <end position="288"/>
    </location>
</feature>
<evidence type="ECO:0000256" key="4">
    <source>
        <dbReference type="ARBA" id="ARBA00022692"/>
    </source>
</evidence>
<dbReference type="FunFam" id="2.70.170.10:FF:000016">
    <property type="entry name" value="Nicotinic acetylcholine receptor subunit"/>
    <property type="match status" value="1"/>
</dbReference>
<dbReference type="OMA" id="VENVEWH"/>
<keyword evidence="3" id="KW-1003">Cell membrane</keyword>
<dbReference type="InterPro" id="IPR018000">
    <property type="entry name" value="Neurotransmitter_ion_chnl_CS"/>
</dbReference>
<evidence type="ECO:0000313" key="20">
    <source>
        <dbReference type="Proteomes" id="UP000014760"/>
    </source>
</evidence>
<reference evidence="18 20" key="2">
    <citation type="journal article" date="2013" name="Nature">
        <title>Insights into bilaterian evolution from three spiralian genomes.</title>
        <authorList>
            <person name="Simakov O."/>
            <person name="Marletaz F."/>
            <person name="Cho S.J."/>
            <person name="Edsinger-Gonzales E."/>
            <person name="Havlak P."/>
            <person name="Hellsten U."/>
            <person name="Kuo D.H."/>
            <person name="Larsson T."/>
            <person name="Lv J."/>
            <person name="Arendt D."/>
            <person name="Savage R."/>
            <person name="Osoegawa K."/>
            <person name="de Jong P."/>
            <person name="Grimwood J."/>
            <person name="Chapman J.A."/>
            <person name="Shapiro H."/>
            <person name="Aerts A."/>
            <person name="Otillar R.P."/>
            <person name="Terry A.Y."/>
            <person name="Boore J.L."/>
            <person name="Grigoriev I.V."/>
            <person name="Lindberg D.R."/>
            <person name="Seaver E.C."/>
            <person name="Weisblat D.A."/>
            <person name="Putnam N.H."/>
            <person name="Rokhsar D.S."/>
        </authorList>
    </citation>
    <scope>NUCLEOTIDE SEQUENCE</scope>
    <source>
        <strain evidence="18 20">I ESC-2004</strain>
    </source>
</reference>
<dbReference type="GO" id="GO:0004888">
    <property type="term" value="F:transmembrane signaling receptor activity"/>
    <property type="evidence" value="ECO:0007669"/>
    <property type="project" value="InterPro"/>
</dbReference>
<dbReference type="InterPro" id="IPR038050">
    <property type="entry name" value="Neuro_actylchol_rec"/>
</dbReference>
<evidence type="ECO:0000256" key="8">
    <source>
        <dbReference type="ARBA" id="ARBA00023136"/>
    </source>
</evidence>
<dbReference type="Proteomes" id="UP000014760">
    <property type="component" value="Unassembled WGS sequence"/>
</dbReference>
<dbReference type="InterPro" id="IPR002394">
    <property type="entry name" value="Nicotinic_acetylcholine_rcpt"/>
</dbReference>
<evidence type="ECO:0000313" key="18">
    <source>
        <dbReference type="EMBL" id="ELT90153.1"/>
    </source>
</evidence>
<reference evidence="20" key="1">
    <citation type="submission" date="2012-12" db="EMBL/GenBank/DDBJ databases">
        <authorList>
            <person name="Hellsten U."/>
            <person name="Grimwood J."/>
            <person name="Chapman J.A."/>
            <person name="Shapiro H."/>
            <person name="Aerts A."/>
            <person name="Otillar R.P."/>
            <person name="Terry A.Y."/>
            <person name="Boore J.L."/>
            <person name="Simakov O."/>
            <person name="Marletaz F."/>
            <person name="Cho S.-J."/>
            <person name="Edsinger-Gonzales E."/>
            <person name="Havlak P."/>
            <person name="Kuo D.-H."/>
            <person name="Larsson T."/>
            <person name="Lv J."/>
            <person name="Arendt D."/>
            <person name="Savage R."/>
            <person name="Osoegawa K."/>
            <person name="de Jong P."/>
            <person name="Lindberg D.R."/>
            <person name="Seaver E.C."/>
            <person name="Weisblat D.A."/>
            <person name="Putnam N.H."/>
            <person name="Grigoriev I.V."/>
            <person name="Rokhsar D.S."/>
        </authorList>
    </citation>
    <scope>NUCLEOTIDE SEQUENCE</scope>
    <source>
        <strain evidence="20">I ESC-2004</strain>
    </source>
</reference>
<keyword evidence="2 15" id="KW-0813">Transport</keyword>
<organism evidence="18">
    <name type="scientific">Capitella teleta</name>
    <name type="common">Polychaete worm</name>
    <dbReference type="NCBI Taxonomy" id="283909"/>
    <lineage>
        <taxon>Eukaryota</taxon>
        <taxon>Metazoa</taxon>
        <taxon>Spiralia</taxon>
        <taxon>Lophotrochozoa</taxon>
        <taxon>Annelida</taxon>
        <taxon>Polychaeta</taxon>
        <taxon>Sedentaria</taxon>
        <taxon>Scolecida</taxon>
        <taxon>Capitellidae</taxon>
        <taxon>Capitella</taxon>
    </lineage>
</organism>
<keyword evidence="12" id="KW-1071">Ligand-gated ion channel</keyword>
<dbReference type="Gene3D" id="2.70.170.10">
    <property type="entry name" value="Neurotransmitter-gated ion-channel ligand-binding domain"/>
    <property type="match status" value="1"/>
</dbReference>
<sequence>MTRLGTVCCCFVFCHYYMQGGSAKPVRAEYRLLRELLTEYDPAVRPVKNLSDIVEIRMGVALFQIRELDEKNQFLQLNAWFQFHWTDPHLTWNASEYGGLSRLRIPSSRVWVPDIVLYNSVDETKPATELFPETNAIVASNGYILWVIPAMIKSSCKIDVTYFPFDIQRCPLKFGSWTYDGFQLDLINLSSSGDLSKYIQSGEWDLIGMPAERNVEYYTCCDEPYVDVSYKIIIRRKPMFFTYNLVFPCVLLMGIGILVFCLPPESGEKVSLGVTVLLAMTVYQLLIAEAIPPTSEVVPLIGQFFGATIFLLSLSSAMTVLIMKLHFSGEHGAKVPSWLRKLVLVCLARVVRMGKTAKMTYGEGSHPKSRAYGASDLCGGDVTLLNHHGHAIKDDANYNNMILLNNIMHSQRQSPMHRNMHHQTPHPSRGRLQMGMDEVPPIELSEGNNLLYELLGHVKQINEELHSRHTDTDNDDHYKSEWQMVALVLDRCLLIIFFIMTSFICVIIFANVPGDVEL</sequence>
<keyword evidence="8 15" id="KW-0472">Membrane</keyword>
<evidence type="ECO:0000256" key="2">
    <source>
        <dbReference type="ARBA" id="ARBA00022448"/>
    </source>
</evidence>
<protein>
    <recommendedName>
        <fullName evidence="21">Neurotransmitter-gated ion-channel ligand-binding domain-containing protein</fullName>
    </recommendedName>
</protein>
<dbReference type="PROSITE" id="PS00236">
    <property type="entry name" value="NEUROTR_ION_CHANNEL"/>
    <property type="match status" value="1"/>
</dbReference>
<evidence type="ECO:0000256" key="14">
    <source>
        <dbReference type="ARBA" id="ARBA00034099"/>
    </source>
</evidence>
<feature type="transmembrane region" description="Helical" evidence="15">
    <location>
        <begin position="492"/>
        <end position="512"/>
    </location>
</feature>
<name>R7T8T3_CAPTE</name>
<accession>R7T8T3</accession>
<keyword evidence="20" id="KW-1185">Reference proteome</keyword>
<evidence type="ECO:0000256" key="15">
    <source>
        <dbReference type="RuleBase" id="RU000687"/>
    </source>
</evidence>
<evidence type="ECO:0000256" key="13">
    <source>
        <dbReference type="ARBA" id="ARBA00023303"/>
    </source>
</evidence>
<keyword evidence="9" id="KW-1015">Disulfide bond</keyword>
<dbReference type="PRINTS" id="PR00254">
    <property type="entry name" value="NICOTINICR"/>
</dbReference>
<feature type="transmembrane region" description="Helical" evidence="15">
    <location>
        <begin position="300"/>
        <end position="322"/>
    </location>
</feature>
<keyword evidence="10" id="KW-0675">Receptor</keyword>
<feature type="domain" description="Neurotransmitter-gated ion-channel transmembrane" evidence="17">
    <location>
        <begin position="245"/>
        <end position="509"/>
    </location>
</feature>
<keyword evidence="15" id="KW-0732">Signal</keyword>
<dbReference type="NCBIfam" id="TIGR00860">
    <property type="entry name" value="LIC"/>
    <property type="match status" value="1"/>
</dbReference>
<feature type="transmembrane region" description="Helical" evidence="15">
    <location>
        <begin position="240"/>
        <end position="263"/>
    </location>
</feature>
<evidence type="ECO:0000256" key="5">
    <source>
        <dbReference type="ARBA" id="ARBA00022989"/>
    </source>
</evidence>
<keyword evidence="4 15" id="KW-0812">Transmembrane</keyword>
<dbReference type="EnsemblMetazoa" id="CapteT215417">
    <property type="protein sequence ID" value="CapteP215417"/>
    <property type="gene ID" value="CapteG215417"/>
</dbReference>
<evidence type="ECO:0000256" key="6">
    <source>
        <dbReference type="ARBA" id="ARBA00023018"/>
    </source>
</evidence>
<reference evidence="19" key="3">
    <citation type="submission" date="2015-06" db="UniProtKB">
        <authorList>
            <consortium name="EnsemblMetazoa"/>
        </authorList>
    </citation>
    <scope>IDENTIFICATION</scope>
</reference>
<comment type="subcellular location">
    <subcellularLocation>
        <location evidence="14">Synaptic cell membrane</location>
        <topology evidence="14">Multi-pass membrane protein</topology>
    </subcellularLocation>
</comment>
<dbReference type="Pfam" id="PF02931">
    <property type="entry name" value="Neur_chan_LBD"/>
    <property type="match status" value="1"/>
</dbReference>
<evidence type="ECO:0000256" key="11">
    <source>
        <dbReference type="ARBA" id="ARBA00023180"/>
    </source>
</evidence>
<evidence type="ECO:0000313" key="19">
    <source>
        <dbReference type="EnsemblMetazoa" id="CapteP215417"/>
    </source>
</evidence>
<dbReference type="Gene3D" id="1.20.58.390">
    <property type="entry name" value="Neurotransmitter-gated ion-channel transmembrane domain"/>
    <property type="match status" value="2"/>
</dbReference>
<dbReference type="AlphaFoldDB" id="R7T8T3"/>
<dbReference type="GO" id="GO:0045211">
    <property type="term" value="C:postsynaptic membrane"/>
    <property type="evidence" value="ECO:0007669"/>
    <property type="project" value="InterPro"/>
</dbReference>
<dbReference type="InterPro" id="IPR006029">
    <property type="entry name" value="Neurotrans-gated_channel_TM"/>
</dbReference>
<evidence type="ECO:0000259" key="16">
    <source>
        <dbReference type="Pfam" id="PF02931"/>
    </source>
</evidence>
<keyword evidence="7 15" id="KW-0406">Ion transport</keyword>
<dbReference type="InterPro" id="IPR006201">
    <property type="entry name" value="Neur_channel"/>
</dbReference>
<keyword evidence="13 15" id="KW-0407">Ion channel</keyword>
<dbReference type="HOGENOM" id="CLU_018074_1_0_1"/>
<evidence type="ECO:0000256" key="10">
    <source>
        <dbReference type="ARBA" id="ARBA00023170"/>
    </source>
</evidence>
<dbReference type="Pfam" id="PF02932">
    <property type="entry name" value="Neur_chan_memb"/>
    <property type="match status" value="1"/>
</dbReference>
<keyword evidence="6" id="KW-0770">Synapse</keyword>
<keyword evidence="11" id="KW-0325">Glycoprotein</keyword>
<proteinExistence type="inferred from homology"/>
<evidence type="ECO:0000256" key="12">
    <source>
        <dbReference type="ARBA" id="ARBA00023286"/>
    </source>
</evidence>
<evidence type="ECO:0008006" key="21">
    <source>
        <dbReference type="Google" id="ProtNLM"/>
    </source>
</evidence>
<dbReference type="CDD" id="cd18997">
    <property type="entry name" value="LGIC_ECD_nAChR"/>
    <property type="match status" value="1"/>
</dbReference>
<dbReference type="STRING" id="283909.R7T8T3"/>
<dbReference type="OrthoDB" id="5975154at2759"/>
<evidence type="ECO:0000259" key="17">
    <source>
        <dbReference type="Pfam" id="PF02932"/>
    </source>
</evidence>
<dbReference type="InterPro" id="IPR006202">
    <property type="entry name" value="Neur_chan_lig-bd"/>
</dbReference>
<evidence type="ECO:0000256" key="3">
    <source>
        <dbReference type="ARBA" id="ARBA00022475"/>
    </source>
</evidence>
<dbReference type="EMBL" id="KB311050">
    <property type="protein sequence ID" value="ELT90153.1"/>
    <property type="molecule type" value="Genomic_DNA"/>
</dbReference>
<dbReference type="EMBL" id="AMQN01014547">
    <property type="status" value="NOT_ANNOTATED_CDS"/>
    <property type="molecule type" value="Genomic_DNA"/>
</dbReference>
<comment type="similarity">
    <text evidence="1">Belongs to the ligand-gated ion channel (TC 1.A.9) family. Acetylcholine receptor (TC 1.A.9.1) subfamily.</text>
</comment>